<organism evidence="2 3">
    <name type="scientific">Trifolium pratense</name>
    <name type="common">Red clover</name>
    <dbReference type="NCBI Taxonomy" id="57577"/>
    <lineage>
        <taxon>Eukaryota</taxon>
        <taxon>Viridiplantae</taxon>
        <taxon>Streptophyta</taxon>
        <taxon>Embryophyta</taxon>
        <taxon>Tracheophyta</taxon>
        <taxon>Spermatophyta</taxon>
        <taxon>Magnoliopsida</taxon>
        <taxon>eudicotyledons</taxon>
        <taxon>Gunneridae</taxon>
        <taxon>Pentapetalae</taxon>
        <taxon>rosids</taxon>
        <taxon>fabids</taxon>
        <taxon>Fabales</taxon>
        <taxon>Fabaceae</taxon>
        <taxon>Papilionoideae</taxon>
        <taxon>50 kb inversion clade</taxon>
        <taxon>NPAAA clade</taxon>
        <taxon>Hologalegina</taxon>
        <taxon>IRL clade</taxon>
        <taxon>Trifolieae</taxon>
        <taxon>Trifolium</taxon>
    </lineage>
</organism>
<evidence type="ECO:0000313" key="2">
    <source>
        <dbReference type="EMBL" id="PNX64265.1"/>
    </source>
</evidence>
<accession>A0A2K3KD79</accession>
<reference evidence="2 3" key="1">
    <citation type="journal article" date="2014" name="Am. J. Bot.">
        <title>Genome assembly and annotation for red clover (Trifolium pratense; Fabaceae).</title>
        <authorList>
            <person name="Istvanek J."/>
            <person name="Jaros M."/>
            <person name="Krenek A."/>
            <person name="Repkova J."/>
        </authorList>
    </citation>
    <scope>NUCLEOTIDE SEQUENCE [LARGE SCALE GENOMIC DNA]</scope>
    <source>
        <strain evidence="3">cv. Tatra</strain>
        <tissue evidence="2">Young leaves</tissue>
    </source>
</reference>
<proteinExistence type="predicted"/>
<protein>
    <submittedName>
        <fullName evidence="2">Uncharacterized protein</fullName>
    </submittedName>
</protein>
<gene>
    <name evidence="2" type="ORF">L195_g062031</name>
</gene>
<feature type="non-terminal residue" evidence="2">
    <location>
        <position position="38"/>
    </location>
</feature>
<name>A0A2K3KD79_TRIPR</name>
<evidence type="ECO:0000256" key="1">
    <source>
        <dbReference type="SAM" id="MobiDB-lite"/>
    </source>
</evidence>
<dbReference type="AlphaFoldDB" id="A0A2K3KD79"/>
<dbReference type="EMBL" id="ASHM01163487">
    <property type="protein sequence ID" value="PNX64265.1"/>
    <property type="molecule type" value="Genomic_DNA"/>
</dbReference>
<feature type="compositionally biased region" description="Basic residues" evidence="1">
    <location>
        <begin position="1"/>
        <end position="14"/>
    </location>
</feature>
<dbReference type="Proteomes" id="UP000236291">
    <property type="component" value="Unassembled WGS sequence"/>
</dbReference>
<sequence>MSKEKKMRKRKKKDKREADKCKVGFGINAEKNQRNFLA</sequence>
<reference evidence="2 3" key="2">
    <citation type="journal article" date="2017" name="Front. Plant Sci.">
        <title>Gene Classification and Mining of Molecular Markers Useful in Red Clover (Trifolium pratense) Breeding.</title>
        <authorList>
            <person name="Istvanek J."/>
            <person name="Dluhosova J."/>
            <person name="Dluhos P."/>
            <person name="Patkova L."/>
            <person name="Nedelnik J."/>
            <person name="Repkova J."/>
        </authorList>
    </citation>
    <scope>NUCLEOTIDE SEQUENCE [LARGE SCALE GENOMIC DNA]</scope>
    <source>
        <strain evidence="3">cv. Tatra</strain>
        <tissue evidence="2">Young leaves</tissue>
    </source>
</reference>
<feature type="region of interest" description="Disordered" evidence="1">
    <location>
        <begin position="1"/>
        <end position="20"/>
    </location>
</feature>
<evidence type="ECO:0000313" key="3">
    <source>
        <dbReference type="Proteomes" id="UP000236291"/>
    </source>
</evidence>
<comment type="caution">
    <text evidence="2">The sequence shown here is derived from an EMBL/GenBank/DDBJ whole genome shotgun (WGS) entry which is preliminary data.</text>
</comment>